<dbReference type="SUPFAM" id="SSF48264">
    <property type="entry name" value="Cytochrome P450"/>
    <property type="match status" value="1"/>
</dbReference>
<dbReference type="GO" id="GO:0020037">
    <property type="term" value="F:heme binding"/>
    <property type="evidence" value="ECO:0007669"/>
    <property type="project" value="InterPro"/>
</dbReference>
<dbReference type="GO" id="GO:0004497">
    <property type="term" value="F:monooxygenase activity"/>
    <property type="evidence" value="ECO:0007669"/>
    <property type="project" value="InterPro"/>
</dbReference>
<dbReference type="GO" id="GO:0016705">
    <property type="term" value="F:oxidoreductase activity, acting on paired donors, with incorporation or reduction of molecular oxygen"/>
    <property type="evidence" value="ECO:0007669"/>
    <property type="project" value="InterPro"/>
</dbReference>
<dbReference type="RefSeq" id="WP_369743447.1">
    <property type="nucleotide sequence ID" value="NZ_CP165718.1"/>
</dbReference>
<accession>A0AB39XAC6</accession>
<dbReference type="Gene3D" id="1.10.630.10">
    <property type="entry name" value="Cytochrome P450"/>
    <property type="match status" value="1"/>
</dbReference>
<gene>
    <name evidence="1" type="ORF">AB8S08_02700</name>
</gene>
<dbReference type="EMBL" id="CP165718">
    <property type="protein sequence ID" value="XDV10131.1"/>
    <property type="molecule type" value="Genomic_DNA"/>
</dbReference>
<name>A0AB39XAC6_9GAMM</name>
<sequence>MQFSGVGFSESEHSFARFLRPGLAAPFIRPLLPRYFEKAEAVFADVEAQIAQGHAVDLLDSLVAPLAQLIGSDILGLHLPTRDKYDFLSEIHRTEQMIEHLAPIRKLKQADVSAGKLLEIINQSLKTNGAITPFIDKFKRLAEQNGKSVDELQASIFFLALGSTTPAELVGRFIATLGCEFKSKEIQAFINLDTDSKVVANLVRIFGNTQRLVRYSTTERCYKAV</sequence>
<dbReference type="GO" id="GO:0005506">
    <property type="term" value="F:iron ion binding"/>
    <property type="evidence" value="ECO:0007669"/>
    <property type="project" value="InterPro"/>
</dbReference>
<reference evidence="1" key="1">
    <citation type="submission" date="2024-07" db="EMBL/GenBank/DDBJ databases">
        <title>Whole genome sequence of bacterial strains from algal surface.</title>
        <authorList>
            <person name="Kumar P."/>
        </authorList>
    </citation>
    <scope>NUCLEOTIDE SEQUENCE</scope>
    <source>
        <strain evidence="1">PP-1MA</strain>
    </source>
</reference>
<evidence type="ECO:0000313" key="1">
    <source>
        <dbReference type="EMBL" id="XDV10131.1"/>
    </source>
</evidence>
<organism evidence="1">
    <name type="scientific">Pseudidiomarina sp. PP-1MA</name>
    <dbReference type="NCBI Taxonomy" id="3237706"/>
    <lineage>
        <taxon>Bacteria</taxon>
        <taxon>Pseudomonadati</taxon>
        <taxon>Pseudomonadota</taxon>
        <taxon>Gammaproteobacteria</taxon>
        <taxon>Alteromonadales</taxon>
        <taxon>Idiomarinaceae</taxon>
        <taxon>Pseudidiomarina</taxon>
    </lineage>
</organism>
<dbReference type="AlphaFoldDB" id="A0AB39XAC6"/>
<protein>
    <submittedName>
        <fullName evidence="1">Uncharacterized protein</fullName>
    </submittedName>
</protein>
<proteinExistence type="predicted"/>
<dbReference type="InterPro" id="IPR036396">
    <property type="entry name" value="Cyt_P450_sf"/>
</dbReference>